<dbReference type="SMART" id="SM00487">
    <property type="entry name" value="DEXDc"/>
    <property type="match status" value="1"/>
</dbReference>
<dbReference type="InterPro" id="IPR027417">
    <property type="entry name" value="P-loop_NTPase"/>
</dbReference>
<keyword evidence="4" id="KW-1185">Reference proteome</keyword>
<feature type="region of interest" description="Disordered" evidence="1">
    <location>
        <begin position="107"/>
        <end position="163"/>
    </location>
</feature>
<reference evidence="3 4" key="1">
    <citation type="journal article" date="2013" name="BMC Genomics">
        <title>Reconstruction of the lipid metabolism for the microalga Monoraphidium neglectum from its genome sequence reveals characteristics suitable for biofuel production.</title>
        <authorList>
            <person name="Bogen C."/>
            <person name="Al-Dilaimi A."/>
            <person name="Albersmeier A."/>
            <person name="Wichmann J."/>
            <person name="Grundmann M."/>
            <person name="Rupp O."/>
            <person name="Lauersen K.J."/>
            <person name="Blifernez-Klassen O."/>
            <person name="Kalinowski J."/>
            <person name="Goesmann A."/>
            <person name="Mussgnug J.H."/>
            <person name="Kruse O."/>
        </authorList>
    </citation>
    <scope>NUCLEOTIDE SEQUENCE [LARGE SCALE GENOMIC DNA]</scope>
    <source>
        <strain evidence="3 4">SAG 48.87</strain>
    </source>
</reference>
<proteinExistence type="predicted"/>
<keyword evidence="3" id="KW-0808">Transferase</keyword>
<evidence type="ECO:0000256" key="1">
    <source>
        <dbReference type="SAM" id="MobiDB-lite"/>
    </source>
</evidence>
<dbReference type="InterPro" id="IPR038718">
    <property type="entry name" value="SNF2-like_sf"/>
</dbReference>
<dbReference type="OrthoDB" id="1738433at2759"/>
<dbReference type="STRING" id="145388.A0A0D2L7A3"/>
<dbReference type="SUPFAM" id="SSF52540">
    <property type="entry name" value="P-loop containing nucleoside triphosphate hydrolases"/>
    <property type="match status" value="1"/>
</dbReference>
<dbReference type="PROSITE" id="PS51192">
    <property type="entry name" value="HELICASE_ATP_BIND_1"/>
    <property type="match status" value="1"/>
</dbReference>
<feature type="compositionally biased region" description="Gly residues" evidence="1">
    <location>
        <begin position="108"/>
        <end position="120"/>
    </location>
</feature>
<dbReference type="GO" id="GO:0005524">
    <property type="term" value="F:ATP binding"/>
    <property type="evidence" value="ECO:0007669"/>
    <property type="project" value="InterPro"/>
</dbReference>
<sequence length="705" mass="71716">MDPIEASMQADGSQPDGAAATAAARGGDRGGGEQSMMELLLDGAAKPAAPAQAPVAPGGGFGDLIQENRVDRGAGALAPPAGAAGGSSLAGPDELLAAQARMWAPGAAGAGGGAGGGGGQKQPRGKKGGDDDEDDDWQPGKKQSKRARTGGAAAARGGGGGGAGAGDAIPSMLGGTDPAGALGGAAGWDTQALSQWMPGGFAPMPGAMAGAFGRGGGGGLMPSMLGGGGGGAFMGGPGAYPLDAGHQAMLAQQQQFMMQQQLMNAAAMNAGGARLYPSFGGPPLTYGAAFGGAVRPGMPGFGGPGMWTRGRNAAPFMAMQQAPPPEPESAHEADELLSKCEQISASLHAALKTRPIKIKKKKHHGAPGSDGGAAPGKLEEGADGSSGGGAKPAANGAAGVAAGRGKPPLPEVKMDGGAAVVQVVSESESDPEEEGDLVSRGARLEAATGPASAYLKPYQLVGINFLLLLYRQKVGGAILADEMGLGKTAQAICFLGVLSDWENDRGPHLVCAPASLLDNWAREIGHWCPKLRVLTYHGNSREETRGRLEAWRMKVAEALDRGDLKEPPPGYIRPGQEAAAIGSGDRRGRGAADDDDEDEDEAEGADDSSDGDSVSEEEPDGVAVAAHLSKTKELLDEDEHNIASGRGAFDVMLTTYSMFERESQRHTTDRAFLRKWKWSQVVMDEAHALKNAASSRARRLRRLAQ</sequence>
<evidence type="ECO:0000313" key="3">
    <source>
        <dbReference type="EMBL" id="KIZ02719.1"/>
    </source>
</evidence>
<dbReference type="RefSeq" id="XP_013901738.1">
    <property type="nucleotide sequence ID" value="XM_014046284.1"/>
</dbReference>
<name>A0A0D2L7A3_9CHLO</name>
<dbReference type="PANTHER" id="PTHR10799">
    <property type="entry name" value="SNF2/RAD54 HELICASE FAMILY"/>
    <property type="match status" value="1"/>
</dbReference>
<dbReference type="GO" id="GO:0004674">
    <property type="term" value="F:protein serine/threonine kinase activity"/>
    <property type="evidence" value="ECO:0007669"/>
    <property type="project" value="UniProtKB-EC"/>
</dbReference>
<feature type="compositionally biased region" description="Acidic residues" evidence="1">
    <location>
        <begin position="593"/>
        <end position="620"/>
    </location>
</feature>
<dbReference type="EC" id="2.7.11.1" evidence="3"/>
<feature type="region of interest" description="Disordered" evidence="1">
    <location>
        <begin position="562"/>
        <end position="620"/>
    </location>
</feature>
<dbReference type="KEGG" id="mng:MNEG_5243"/>
<dbReference type="Pfam" id="PF00176">
    <property type="entry name" value="SNF2-rel_dom"/>
    <property type="match status" value="1"/>
</dbReference>
<feature type="compositionally biased region" description="Basic residues" evidence="1">
    <location>
        <begin position="355"/>
        <end position="365"/>
    </location>
</feature>
<feature type="non-terminal residue" evidence="3">
    <location>
        <position position="705"/>
    </location>
</feature>
<dbReference type="EMBL" id="KK100990">
    <property type="protein sequence ID" value="KIZ02719.1"/>
    <property type="molecule type" value="Genomic_DNA"/>
</dbReference>
<evidence type="ECO:0000259" key="2">
    <source>
        <dbReference type="PROSITE" id="PS51192"/>
    </source>
</evidence>
<dbReference type="CDD" id="cd17919">
    <property type="entry name" value="DEXHc_Snf"/>
    <property type="match status" value="1"/>
</dbReference>
<dbReference type="AlphaFoldDB" id="A0A0D2L7A3"/>
<dbReference type="Proteomes" id="UP000054498">
    <property type="component" value="Unassembled WGS sequence"/>
</dbReference>
<feature type="domain" description="Helicase ATP-binding" evidence="2">
    <location>
        <begin position="468"/>
        <end position="705"/>
    </location>
</feature>
<evidence type="ECO:0000313" key="4">
    <source>
        <dbReference type="Proteomes" id="UP000054498"/>
    </source>
</evidence>
<dbReference type="InterPro" id="IPR000330">
    <property type="entry name" value="SNF2_N"/>
</dbReference>
<dbReference type="Gene3D" id="3.40.50.10810">
    <property type="entry name" value="Tandem AAA-ATPase domain"/>
    <property type="match status" value="2"/>
</dbReference>
<feature type="region of interest" description="Disordered" evidence="1">
    <location>
        <begin position="1"/>
        <end position="66"/>
    </location>
</feature>
<dbReference type="InterPro" id="IPR014001">
    <property type="entry name" value="Helicase_ATP-bd"/>
</dbReference>
<feature type="compositionally biased region" description="Low complexity" evidence="1">
    <location>
        <begin position="16"/>
        <end position="25"/>
    </location>
</feature>
<gene>
    <name evidence="3" type="ORF">MNEG_5243</name>
</gene>
<accession>A0A0D2L7A3</accession>
<feature type="compositionally biased region" description="Low complexity" evidence="1">
    <location>
        <begin position="43"/>
        <end position="56"/>
    </location>
</feature>
<feature type="compositionally biased region" description="Low complexity" evidence="1">
    <location>
        <begin position="391"/>
        <end position="405"/>
    </location>
</feature>
<protein>
    <submittedName>
        <fullName evidence="3">SNF2 family DNA-dependent ATPase</fullName>
        <ecNumber evidence="3">2.7.11.1</ecNumber>
    </submittedName>
</protein>
<dbReference type="GeneID" id="25738120"/>
<feature type="region of interest" description="Disordered" evidence="1">
    <location>
        <begin position="355"/>
        <end position="413"/>
    </location>
</feature>
<organism evidence="3 4">
    <name type="scientific">Monoraphidium neglectum</name>
    <dbReference type="NCBI Taxonomy" id="145388"/>
    <lineage>
        <taxon>Eukaryota</taxon>
        <taxon>Viridiplantae</taxon>
        <taxon>Chlorophyta</taxon>
        <taxon>core chlorophytes</taxon>
        <taxon>Chlorophyceae</taxon>
        <taxon>CS clade</taxon>
        <taxon>Sphaeropleales</taxon>
        <taxon>Selenastraceae</taxon>
        <taxon>Monoraphidium</taxon>
    </lineage>
</organism>